<protein>
    <recommendedName>
        <fullName evidence="4">Lactococcin 972 family bacteriocin</fullName>
    </recommendedName>
</protein>
<dbReference type="EMBL" id="BJWF01000013">
    <property type="protein sequence ID" value="GEL92008.1"/>
    <property type="molecule type" value="Genomic_DNA"/>
</dbReference>
<evidence type="ECO:0000313" key="2">
    <source>
        <dbReference type="EMBL" id="GEL92008.1"/>
    </source>
</evidence>
<accession>A0A511J1X2</accession>
<dbReference type="AlphaFoldDB" id="A0A511J1X2"/>
<feature type="signal peptide" evidence="1">
    <location>
        <begin position="1"/>
        <end position="24"/>
    </location>
</feature>
<dbReference type="Proteomes" id="UP000321830">
    <property type="component" value="Unassembled WGS sequence"/>
</dbReference>
<organism evidence="2 3">
    <name type="scientific">Enterococcus villorum</name>
    <dbReference type="NCBI Taxonomy" id="112904"/>
    <lineage>
        <taxon>Bacteria</taxon>
        <taxon>Bacillati</taxon>
        <taxon>Bacillota</taxon>
        <taxon>Bacilli</taxon>
        <taxon>Lactobacillales</taxon>
        <taxon>Enterococcaceae</taxon>
        <taxon>Enterococcus</taxon>
    </lineage>
</organism>
<sequence>MKKVTFLLVSSIALLFSFTAKSHADVELHTQIPVVDSLEWQRGVDTINFYEYVYMQNKPHGSSRWIPSETKIWQVRYKNGKKYQGYVNWTGQYKNGTHIGAYYQYAGLLFRA</sequence>
<evidence type="ECO:0000313" key="3">
    <source>
        <dbReference type="Proteomes" id="UP000321830"/>
    </source>
</evidence>
<comment type="caution">
    <text evidence="2">The sequence shown here is derived from an EMBL/GenBank/DDBJ whole genome shotgun (WGS) entry which is preliminary data.</text>
</comment>
<proteinExistence type="predicted"/>
<gene>
    <name evidence="2" type="ORF">EVI01_13450</name>
</gene>
<evidence type="ECO:0000256" key="1">
    <source>
        <dbReference type="SAM" id="SignalP"/>
    </source>
</evidence>
<name>A0A511J1X2_9ENTE</name>
<keyword evidence="1" id="KW-0732">Signal</keyword>
<feature type="chain" id="PRO_5021909335" description="Lactococcin 972 family bacteriocin" evidence="1">
    <location>
        <begin position="25"/>
        <end position="112"/>
    </location>
</feature>
<evidence type="ECO:0008006" key="4">
    <source>
        <dbReference type="Google" id="ProtNLM"/>
    </source>
</evidence>
<reference evidence="2 3" key="1">
    <citation type="submission" date="2019-07" db="EMBL/GenBank/DDBJ databases">
        <title>Whole genome shotgun sequence of Enterococcus villorum NBRC 100699.</title>
        <authorList>
            <person name="Hosoyama A."/>
            <person name="Uohara A."/>
            <person name="Ohji S."/>
            <person name="Ichikawa N."/>
        </authorList>
    </citation>
    <scope>NUCLEOTIDE SEQUENCE [LARGE SCALE GENOMIC DNA]</scope>
    <source>
        <strain evidence="2 3">NBRC 100699</strain>
    </source>
</reference>
<dbReference type="RefSeq" id="WP_010750369.1">
    <property type="nucleotide sequence ID" value="NZ_BJWF01000013.1"/>
</dbReference>